<evidence type="ECO:0000256" key="2">
    <source>
        <dbReference type="SAM" id="SignalP"/>
    </source>
</evidence>
<dbReference type="OrthoDB" id="1491336at2"/>
<name>A0A344TCN5_9BACT</name>
<feature type="chain" id="PRO_5017037816" description="Sulfatase-modifying factor enzyme-like domain-containing protein" evidence="2">
    <location>
        <begin position="20"/>
        <end position="323"/>
    </location>
</feature>
<gene>
    <name evidence="4" type="ORF">DR864_01015</name>
</gene>
<dbReference type="InterPro" id="IPR051043">
    <property type="entry name" value="Sulfatase_Mod_Factor_Kinase"/>
</dbReference>
<keyword evidence="2" id="KW-0732">Signal</keyword>
<dbReference type="InterPro" id="IPR042095">
    <property type="entry name" value="SUMF_sf"/>
</dbReference>
<accession>A0A344TCN5</accession>
<dbReference type="RefSeq" id="WP_114065193.1">
    <property type="nucleotide sequence ID" value="NZ_CP030850.1"/>
</dbReference>
<organism evidence="4 5">
    <name type="scientific">Runella rosea</name>
    <dbReference type="NCBI Taxonomy" id="2259595"/>
    <lineage>
        <taxon>Bacteria</taxon>
        <taxon>Pseudomonadati</taxon>
        <taxon>Bacteroidota</taxon>
        <taxon>Cytophagia</taxon>
        <taxon>Cytophagales</taxon>
        <taxon>Spirosomataceae</taxon>
        <taxon>Runella</taxon>
    </lineage>
</organism>
<dbReference type="EMBL" id="CP030850">
    <property type="protein sequence ID" value="AXE16406.1"/>
    <property type="molecule type" value="Genomic_DNA"/>
</dbReference>
<dbReference type="Proteomes" id="UP000251993">
    <property type="component" value="Chromosome"/>
</dbReference>
<feature type="domain" description="Sulfatase-modifying factor enzyme-like" evidence="3">
    <location>
        <begin position="106"/>
        <end position="320"/>
    </location>
</feature>
<dbReference type="InterPro" id="IPR016187">
    <property type="entry name" value="CTDL_fold"/>
</dbReference>
<dbReference type="PANTHER" id="PTHR23150:SF19">
    <property type="entry name" value="FORMYLGLYCINE-GENERATING ENZYME"/>
    <property type="match status" value="1"/>
</dbReference>
<evidence type="ECO:0000256" key="1">
    <source>
        <dbReference type="SAM" id="MobiDB-lite"/>
    </source>
</evidence>
<dbReference type="KEGG" id="run:DR864_01015"/>
<dbReference type="SUPFAM" id="SSF56436">
    <property type="entry name" value="C-type lectin-like"/>
    <property type="match status" value="1"/>
</dbReference>
<dbReference type="AlphaFoldDB" id="A0A344TCN5"/>
<dbReference type="Pfam" id="PF03781">
    <property type="entry name" value="FGE-sulfatase"/>
    <property type="match status" value="1"/>
</dbReference>
<protein>
    <recommendedName>
        <fullName evidence="3">Sulfatase-modifying factor enzyme-like domain-containing protein</fullName>
    </recommendedName>
</protein>
<dbReference type="PANTHER" id="PTHR23150">
    <property type="entry name" value="SULFATASE MODIFYING FACTOR 1, 2"/>
    <property type="match status" value="1"/>
</dbReference>
<feature type="region of interest" description="Disordered" evidence="1">
    <location>
        <begin position="77"/>
        <end position="102"/>
    </location>
</feature>
<dbReference type="GO" id="GO:0120147">
    <property type="term" value="F:formylglycine-generating oxidase activity"/>
    <property type="evidence" value="ECO:0007669"/>
    <property type="project" value="TreeGrafter"/>
</dbReference>
<feature type="region of interest" description="Disordered" evidence="1">
    <location>
        <begin position="275"/>
        <end position="295"/>
    </location>
</feature>
<feature type="signal peptide" evidence="2">
    <location>
        <begin position="1"/>
        <end position="19"/>
    </location>
</feature>
<evidence type="ECO:0000259" key="3">
    <source>
        <dbReference type="Pfam" id="PF03781"/>
    </source>
</evidence>
<dbReference type="Gene3D" id="3.90.1580.10">
    <property type="entry name" value="paralog of FGE (formylglycine-generating enzyme)"/>
    <property type="match status" value="1"/>
</dbReference>
<evidence type="ECO:0000313" key="5">
    <source>
        <dbReference type="Proteomes" id="UP000251993"/>
    </source>
</evidence>
<feature type="compositionally biased region" description="Polar residues" evidence="1">
    <location>
        <begin position="77"/>
        <end position="97"/>
    </location>
</feature>
<evidence type="ECO:0000313" key="4">
    <source>
        <dbReference type="EMBL" id="AXE16406.1"/>
    </source>
</evidence>
<dbReference type="InterPro" id="IPR005532">
    <property type="entry name" value="SUMF_dom"/>
</dbReference>
<sequence length="323" mass="35763">MIRLLFVFGCILLSVASVAQKVTFDDYKKRADVCFKKQDYQCAKENYERALRIRNEEPYCKSQLQKAIKALAQKNNASVTPNPTSFPRKNTNSNQAPEKNESRAELPDFVLVKGGAFLMGDDKGAIDERPVHSVTLADFFVAKHEVTVAQFRTFAKATGKVMPAPPNWGWQDDHPVVGVSWDDAVAYCEWLSGQTKKRVRLLTEAEWEYAACGGAVKNIVATEEMGWYAGNTDGAGTKPVNTKKANKLGLFDMGGNAAEWCADWYDKNYYANSPSTAPAGPPQGSGRVVRGRSFGDEPKPLTFRYGLAPTSKKNTVGFRVCYE</sequence>
<keyword evidence="5" id="KW-1185">Reference proteome</keyword>
<proteinExistence type="predicted"/>
<reference evidence="4 5" key="1">
    <citation type="submission" date="2018-07" db="EMBL/GenBank/DDBJ databases">
        <title>Genome sequencing of Runella.</title>
        <authorList>
            <person name="Baek M.-G."/>
            <person name="Yi H."/>
        </authorList>
    </citation>
    <scope>NUCLEOTIDE SEQUENCE [LARGE SCALE GENOMIC DNA]</scope>
    <source>
        <strain evidence="4 5">HYN0085</strain>
    </source>
</reference>